<evidence type="ECO:0000256" key="1">
    <source>
        <dbReference type="SAM" id="Phobius"/>
    </source>
</evidence>
<dbReference type="EMBL" id="LRGB01003275">
    <property type="protein sequence ID" value="KZS03414.1"/>
    <property type="molecule type" value="Genomic_DNA"/>
</dbReference>
<dbReference type="AlphaFoldDB" id="A0A164KNG8"/>
<comment type="caution">
    <text evidence="2">The sequence shown here is derived from an EMBL/GenBank/DDBJ whole genome shotgun (WGS) entry which is preliminary data.</text>
</comment>
<reference evidence="2 3" key="1">
    <citation type="submission" date="2016-03" db="EMBL/GenBank/DDBJ databases">
        <title>EvidentialGene: Evidence-directed Construction of Genes on Genomes.</title>
        <authorList>
            <person name="Gilbert D.G."/>
            <person name="Choi J.-H."/>
            <person name="Mockaitis K."/>
            <person name="Colbourne J."/>
            <person name="Pfrender M."/>
        </authorList>
    </citation>
    <scope>NUCLEOTIDE SEQUENCE [LARGE SCALE GENOMIC DNA]</scope>
    <source>
        <strain evidence="2 3">Xinb3</strain>
        <tissue evidence="2">Complete organism</tissue>
    </source>
</reference>
<organism evidence="2 3">
    <name type="scientific">Daphnia magna</name>
    <dbReference type="NCBI Taxonomy" id="35525"/>
    <lineage>
        <taxon>Eukaryota</taxon>
        <taxon>Metazoa</taxon>
        <taxon>Ecdysozoa</taxon>
        <taxon>Arthropoda</taxon>
        <taxon>Crustacea</taxon>
        <taxon>Branchiopoda</taxon>
        <taxon>Diplostraca</taxon>
        <taxon>Cladocera</taxon>
        <taxon>Anomopoda</taxon>
        <taxon>Daphniidae</taxon>
        <taxon>Daphnia</taxon>
    </lineage>
</organism>
<keyword evidence="3" id="KW-1185">Reference proteome</keyword>
<gene>
    <name evidence="2" type="ORF">APZ42_033846</name>
</gene>
<keyword evidence="1" id="KW-0812">Transmembrane</keyword>
<keyword evidence="1" id="KW-0472">Membrane</keyword>
<protein>
    <submittedName>
        <fullName evidence="2">Uncharacterized protein</fullName>
    </submittedName>
</protein>
<dbReference type="Proteomes" id="UP000076858">
    <property type="component" value="Unassembled WGS sequence"/>
</dbReference>
<proteinExistence type="predicted"/>
<evidence type="ECO:0000313" key="3">
    <source>
        <dbReference type="Proteomes" id="UP000076858"/>
    </source>
</evidence>
<evidence type="ECO:0000313" key="2">
    <source>
        <dbReference type="EMBL" id="KZS03414.1"/>
    </source>
</evidence>
<sequence length="149" mass="17420">MISHFETTYNWNTTQTHTNTDTPLKSIRFFLFFFCFNLFAVVKGPTTNYLENLRLFLFRRFLILICCVCALLFFGWFVYVWCIAMLITLLDCADCPLRATSSSSKKQIFLVQGVKQKKNANNLLARHTQRMVRASYTAMAICFSTWYGK</sequence>
<feature type="transmembrane region" description="Helical" evidence="1">
    <location>
        <begin position="62"/>
        <end position="90"/>
    </location>
</feature>
<keyword evidence="1" id="KW-1133">Transmembrane helix</keyword>
<feature type="transmembrane region" description="Helical" evidence="1">
    <location>
        <begin position="29"/>
        <end position="50"/>
    </location>
</feature>
<name>A0A164KNG8_9CRUS</name>
<accession>A0A164KNG8</accession>